<dbReference type="GO" id="GO:0004386">
    <property type="term" value="F:helicase activity"/>
    <property type="evidence" value="ECO:0007669"/>
    <property type="project" value="UniProtKB-KW"/>
</dbReference>
<evidence type="ECO:0000256" key="3">
    <source>
        <dbReference type="ARBA" id="ARBA00023204"/>
    </source>
</evidence>
<dbReference type="RefSeq" id="WP_073069884.1">
    <property type="nucleotide sequence ID" value="NZ_MPPI01000004.1"/>
</dbReference>
<dbReference type="InterPro" id="IPR011335">
    <property type="entry name" value="Restrct_endonuc-II-like"/>
</dbReference>
<reference evidence="5 6" key="2">
    <citation type="submission" date="2018-03" db="EMBL/GenBank/DDBJ databases">
        <title>The ancient ancestry and fast evolution of plastids.</title>
        <authorList>
            <person name="Moore K.R."/>
            <person name="Magnabosco C."/>
            <person name="Momper L."/>
            <person name="Gold D.A."/>
            <person name="Bosak T."/>
            <person name="Fournier G.P."/>
        </authorList>
    </citation>
    <scope>NUCLEOTIDE SEQUENCE [LARGE SCALE GENOMIC DNA]</scope>
    <source>
        <strain evidence="5 6">ULC007</strain>
    </source>
</reference>
<comment type="caution">
    <text evidence="5">The sequence shown here is derived from an EMBL/GenBank/DDBJ whole genome shotgun (WGS) entry which is preliminary data.</text>
</comment>
<evidence type="ECO:0000256" key="1">
    <source>
        <dbReference type="ARBA" id="ARBA00022763"/>
    </source>
</evidence>
<evidence type="ECO:0000313" key="5">
    <source>
        <dbReference type="EMBL" id="PSB21232.1"/>
    </source>
</evidence>
<keyword evidence="2" id="KW-0547">Nucleotide-binding</keyword>
<evidence type="ECO:0000256" key="2">
    <source>
        <dbReference type="ARBA" id="ARBA00022806"/>
    </source>
</evidence>
<dbReference type="Pfam" id="PF12705">
    <property type="entry name" value="PDDEXK_1"/>
    <property type="match status" value="1"/>
</dbReference>
<keyword evidence="2" id="KW-0347">Helicase</keyword>
<sequence length="265" mass="30738">MTYQISATKLQAYNRCPYAYYLRYERRLSSNEFFGSAALGSALHQALAKFHRDWHYNDPIPDLRWVYRCWDDNSAGLTTNQILEGKDILEGYYQKFVAGESSLRQPLAVEGKIHAYLQVENLEFCITGRYDRIDYLSDGLELIDYKSSREFKVPEPHEMDLQIGLYYLALEQTYQKSLKYLSLLFLRTGEMVRFRATRKHKKQVQKVISELAVRLREDHTWEPTPGKQCDRCAYARYCPAVTPEPTPLPASLGASPELQLALSLN</sequence>
<keyword evidence="6" id="KW-1185">Reference proteome</keyword>
<dbReference type="Gene3D" id="3.90.320.10">
    <property type="match status" value="1"/>
</dbReference>
<feature type="domain" description="PD-(D/E)XK endonuclease-like" evidence="4">
    <location>
        <begin position="4"/>
        <end position="239"/>
    </location>
</feature>
<dbReference type="Proteomes" id="UP000238634">
    <property type="component" value="Unassembled WGS sequence"/>
</dbReference>
<keyword evidence="2" id="KW-0378">Hydrolase</keyword>
<dbReference type="AlphaFoldDB" id="A0A2T1DL81"/>
<name>A0A2T1DL81_9CYAN</name>
<dbReference type="STRING" id="1920490.GCA_001895925_02245"/>
<organism evidence="5 6">
    <name type="scientific">Phormidesmis priestleyi ULC007</name>
    <dbReference type="NCBI Taxonomy" id="1920490"/>
    <lineage>
        <taxon>Bacteria</taxon>
        <taxon>Bacillati</taxon>
        <taxon>Cyanobacteriota</taxon>
        <taxon>Cyanophyceae</taxon>
        <taxon>Leptolyngbyales</taxon>
        <taxon>Leptolyngbyaceae</taxon>
        <taxon>Phormidesmis</taxon>
    </lineage>
</organism>
<accession>A0A2T1DL81</accession>
<protein>
    <submittedName>
        <fullName evidence="5">PD-(D/E)XK nuclease family protein</fullName>
    </submittedName>
</protein>
<keyword evidence="1" id="KW-0227">DNA damage</keyword>
<keyword evidence="3" id="KW-0234">DNA repair</keyword>
<gene>
    <name evidence="5" type="ORF">C7B65_04700</name>
</gene>
<keyword evidence="2" id="KW-0067">ATP-binding</keyword>
<evidence type="ECO:0000313" key="6">
    <source>
        <dbReference type="Proteomes" id="UP000238634"/>
    </source>
</evidence>
<evidence type="ECO:0000259" key="4">
    <source>
        <dbReference type="Pfam" id="PF12705"/>
    </source>
</evidence>
<dbReference type="OrthoDB" id="526734at2"/>
<dbReference type="GO" id="GO:0006281">
    <property type="term" value="P:DNA repair"/>
    <property type="evidence" value="ECO:0007669"/>
    <property type="project" value="UniProtKB-KW"/>
</dbReference>
<reference evidence="5 6" key="1">
    <citation type="submission" date="2018-02" db="EMBL/GenBank/DDBJ databases">
        <authorList>
            <person name="Cohen D.B."/>
            <person name="Kent A.D."/>
        </authorList>
    </citation>
    <scope>NUCLEOTIDE SEQUENCE [LARGE SCALE GENOMIC DNA]</scope>
    <source>
        <strain evidence="5 6">ULC007</strain>
    </source>
</reference>
<dbReference type="EMBL" id="PVWG01000003">
    <property type="protein sequence ID" value="PSB21232.1"/>
    <property type="molecule type" value="Genomic_DNA"/>
</dbReference>
<dbReference type="InterPro" id="IPR011604">
    <property type="entry name" value="PDDEXK-like_dom_sf"/>
</dbReference>
<dbReference type="InterPro" id="IPR038726">
    <property type="entry name" value="PDDEXK_AddAB-type"/>
</dbReference>
<proteinExistence type="predicted"/>
<dbReference type="SUPFAM" id="SSF52980">
    <property type="entry name" value="Restriction endonuclease-like"/>
    <property type="match status" value="1"/>
</dbReference>